<dbReference type="AlphaFoldDB" id="A0A069QGY9"/>
<name>A0A069QGY9_HOYLO</name>
<protein>
    <submittedName>
        <fullName evidence="1">Uncharacterized protein</fullName>
    </submittedName>
</protein>
<dbReference type="EMBL" id="JNGW01000077">
    <property type="protein sequence ID" value="KDR52113.1"/>
    <property type="molecule type" value="Genomic_DNA"/>
</dbReference>
<organism evidence="1 2">
    <name type="scientific">Hoylesella loescheii DSM 19665 = JCM 12249 = ATCC 15930</name>
    <dbReference type="NCBI Taxonomy" id="1122985"/>
    <lineage>
        <taxon>Bacteria</taxon>
        <taxon>Pseudomonadati</taxon>
        <taxon>Bacteroidota</taxon>
        <taxon>Bacteroidia</taxon>
        <taxon>Bacteroidales</taxon>
        <taxon>Prevotellaceae</taxon>
        <taxon>Hoylesella</taxon>
    </lineage>
</organism>
<keyword evidence="2" id="KW-1185">Reference proteome</keyword>
<reference evidence="1 2" key="1">
    <citation type="submission" date="2013-08" db="EMBL/GenBank/DDBJ databases">
        <authorList>
            <person name="Weinstock G."/>
            <person name="Sodergren E."/>
            <person name="Wylie T."/>
            <person name="Fulton L."/>
            <person name="Fulton R."/>
            <person name="Fronick C."/>
            <person name="O'Laughlin M."/>
            <person name="Godfrey J."/>
            <person name="Miner T."/>
            <person name="Herter B."/>
            <person name="Appelbaum E."/>
            <person name="Cordes M."/>
            <person name="Lek S."/>
            <person name="Wollam A."/>
            <person name="Pepin K.H."/>
            <person name="Palsikar V.B."/>
            <person name="Mitreva M."/>
            <person name="Wilson R.K."/>
        </authorList>
    </citation>
    <scope>NUCLEOTIDE SEQUENCE [LARGE SCALE GENOMIC DNA]</scope>
    <source>
        <strain evidence="1 2">ATCC 15930</strain>
    </source>
</reference>
<dbReference type="PATRIC" id="fig|1122985.7.peg.1887"/>
<sequence length="39" mass="4521">MTKVRIKNENENCIGKMYSLMLCQTKIAKEVCRCLLKGE</sequence>
<dbReference type="Proteomes" id="UP000027442">
    <property type="component" value="Unassembled WGS sequence"/>
</dbReference>
<dbReference type="HOGENOM" id="CLU_3314643_0_0_10"/>
<proteinExistence type="predicted"/>
<accession>A0A069QGY9</accession>
<comment type="caution">
    <text evidence="1">The sequence shown here is derived from an EMBL/GenBank/DDBJ whole genome shotgun (WGS) entry which is preliminary data.</text>
</comment>
<evidence type="ECO:0000313" key="1">
    <source>
        <dbReference type="EMBL" id="KDR52113.1"/>
    </source>
</evidence>
<gene>
    <name evidence="1" type="ORF">HMPREF1991_01812</name>
</gene>
<evidence type="ECO:0000313" key="2">
    <source>
        <dbReference type="Proteomes" id="UP000027442"/>
    </source>
</evidence>